<feature type="transmembrane region" description="Helical" evidence="7">
    <location>
        <begin position="103"/>
        <end position="126"/>
    </location>
</feature>
<proteinExistence type="inferred from homology"/>
<dbReference type="PANTHER" id="PTHR23514:SF3">
    <property type="entry name" value="BYPASS OF STOP CODON PROTEIN 6"/>
    <property type="match status" value="1"/>
</dbReference>
<dbReference type="AlphaFoldDB" id="A0A0L6TX37"/>
<evidence type="ECO:0000256" key="8">
    <source>
        <dbReference type="SAM" id="SignalP"/>
    </source>
</evidence>
<dbReference type="RefSeq" id="WP_050741278.1">
    <property type="nucleotide sequence ID" value="NZ_LGYO01000042.1"/>
</dbReference>
<feature type="transmembrane region" description="Helical" evidence="7">
    <location>
        <begin position="293"/>
        <end position="316"/>
    </location>
</feature>
<comment type="similarity">
    <text evidence="2">Belongs to the major facilitator superfamily.</text>
</comment>
<protein>
    <recommendedName>
        <fullName evidence="9">Major facilitator superfamily (MFS) profile domain-containing protein</fullName>
    </recommendedName>
</protein>
<name>A0A0L6TX37_9FIRM</name>
<feature type="transmembrane region" description="Helical" evidence="7">
    <location>
        <begin position="323"/>
        <end position="345"/>
    </location>
</feature>
<keyword evidence="8" id="KW-0732">Signal</keyword>
<dbReference type="GO" id="GO:0005886">
    <property type="term" value="C:plasma membrane"/>
    <property type="evidence" value="ECO:0007669"/>
    <property type="project" value="UniProtKB-SubCell"/>
</dbReference>
<evidence type="ECO:0000313" key="11">
    <source>
        <dbReference type="Proteomes" id="UP000036873"/>
    </source>
</evidence>
<feature type="transmembrane region" description="Helical" evidence="7">
    <location>
        <begin position="72"/>
        <end position="97"/>
    </location>
</feature>
<evidence type="ECO:0000256" key="6">
    <source>
        <dbReference type="ARBA" id="ARBA00023136"/>
    </source>
</evidence>
<evidence type="ECO:0000256" key="4">
    <source>
        <dbReference type="ARBA" id="ARBA00022692"/>
    </source>
</evidence>
<keyword evidence="3" id="KW-0813">Transport</keyword>
<evidence type="ECO:0000256" key="3">
    <source>
        <dbReference type="ARBA" id="ARBA00022448"/>
    </source>
</evidence>
<dbReference type="Gene3D" id="1.20.1250.20">
    <property type="entry name" value="MFS general substrate transporter like domains"/>
    <property type="match status" value="1"/>
</dbReference>
<dbReference type="Pfam" id="PF07690">
    <property type="entry name" value="MFS_1"/>
    <property type="match status" value="1"/>
</dbReference>
<dbReference type="OrthoDB" id="2963740at2"/>
<dbReference type="PROSITE" id="PS50850">
    <property type="entry name" value="MFS"/>
    <property type="match status" value="1"/>
</dbReference>
<reference evidence="11" key="1">
    <citation type="submission" date="2015-07" db="EMBL/GenBank/DDBJ databases">
        <title>Draft genome sequence of Acetobacterium bakii DSM 8293, a potential psychrophilic chemical producer through syngas fermentation.</title>
        <authorList>
            <person name="Song Y."/>
            <person name="Hwang S."/>
            <person name="Cho B.-K."/>
        </authorList>
    </citation>
    <scope>NUCLEOTIDE SEQUENCE [LARGE SCALE GENOMIC DNA]</scope>
    <source>
        <strain evidence="11">DSM 8239</strain>
    </source>
</reference>
<comment type="subcellular location">
    <subcellularLocation>
        <location evidence="1">Cell membrane</location>
        <topology evidence="1">Multi-pass membrane protein</topology>
    </subcellularLocation>
</comment>
<keyword evidence="6 7" id="KW-0472">Membrane</keyword>
<feature type="transmembrane region" description="Helical" evidence="7">
    <location>
        <begin position="163"/>
        <end position="181"/>
    </location>
</feature>
<dbReference type="GO" id="GO:0022857">
    <property type="term" value="F:transmembrane transporter activity"/>
    <property type="evidence" value="ECO:0007669"/>
    <property type="project" value="InterPro"/>
</dbReference>
<evidence type="ECO:0000256" key="5">
    <source>
        <dbReference type="ARBA" id="ARBA00022989"/>
    </source>
</evidence>
<feature type="transmembrane region" description="Helical" evidence="7">
    <location>
        <begin position="202"/>
        <end position="221"/>
    </location>
</feature>
<sequence length="402" mass="42340">MDKKKIKIAILSISSLLMISMTASAVLADIQRYFVGVDSSLIQMVLTIPSLMALVFAFASGPLSLRMPKKSLVIFGLVCGLAGGMVALLFGSISIYVLLGSSLLLGVAQGINSTMSMALIADYFVANESGALMGLQSAFVNGGSMVLLFTSGMLAGIQWQMSYLVYLVFIPVIVIVMKNLPNDHPQAHVDEKHTEKSAKLNARVYFTALTMFLFGVFLFVYQTNVAMYVASRGFGDASTSGLINTSMSAAGMLTGILFGRMQRVLKKLVIPVSLLVGSLGMLSIFVIGSLPSLFVGAMCCGFCLATINPAGTFVAANAVHSSISSLAIAVVTASTSVGIFVSPILSNAVANAAGGNISVKFLLASIGLLGTGALSWIGNMVLDKKQEMLNRNTEIETSQINY</sequence>
<evidence type="ECO:0000313" key="10">
    <source>
        <dbReference type="EMBL" id="KNZ40824.1"/>
    </source>
</evidence>
<dbReference type="Proteomes" id="UP000036873">
    <property type="component" value="Unassembled WGS sequence"/>
</dbReference>
<evidence type="ECO:0000256" key="2">
    <source>
        <dbReference type="ARBA" id="ARBA00008335"/>
    </source>
</evidence>
<accession>A0A0L6TX37</accession>
<dbReference type="STRING" id="52689.AKG39_15295"/>
<feature type="transmembrane region" description="Helical" evidence="7">
    <location>
        <begin position="357"/>
        <end position="382"/>
    </location>
</feature>
<gene>
    <name evidence="10" type="ORF">AKG39_15295</name>
</gene>
<feature type="chain" id="PRO_5005567350" description="Major facilitator superfamily (MFS) profile domain-containing protein" evidence="8">
    <location>
        <begin position="26"/>
        <end position="402"/>
    </location>
</feature>
<feature type="transmembrane region" description="Helical" evidence="7">
    <location>
        <begin position="268"/>
        <end position="287"/>
    </location>
</feature>
<comment type="caution">
    <text evidence="10">The sequence shown here is derived from an EMBL/GenBank/DDBJ whole genome shotgun (WGS) entry which is preliminary data.</text>
</comment>
<dbReference type="PANTHER" id="PTHR23514">
    <property type="entry name" value="BYPASS OF STOP CODON PROTEIN 6"/>
    <property type="match status" value="1"/>
</dbReference>
<organism evidence="10 11">
    <name type="scientific">Acetobacterium bakii</name>
    <dbReference type="NCBI Taxonomy" id="52689"/>
    <lineage>
        <taxon>Bacteria</taxon>
        <taxon>Bacillati</taxon>
        <taxon>Bacillota</taxon>
        <taxon>Clostridia</taxon>
        <taxon>Eubacteriales</taxon>
        <taxon>Eubacteriaceae</taxon>
        <taxon>Acetobacterium</taxon>
    </lineage>
</organism>
<feature type="transmembrane region" description="Helical" evidence="7">
    <location>
        <begin position="138"/>
        <end position="157"/>
    </location>
</feature>
<feature type="domain" description="Major facilitator superfamily (MFS) profile" evidence="9">
    <location>
        <begin position="1"/>
        <end position="382"/>
    </location>
</feature>
<dbReference type="InterPro" id="IPR051788">
    <property type="entry name" value="MFS_Transporter"/>
</dbReference>
<keyword evidence="11" id="KW-1185">Reference proteome</keyword>
<dbReference type="SUPFAM" id="SSF103473">
    <property type="entry name" value="MFS general substrate transporter"/>
    <property type="match status" value="1"/>
</dbReference>
<dbReference type="InterPro" id="IPR036259">
    <property type="entry name" value="MFS_trans_sf"/>
</dbReference>
<evidence type="ECO:0000259" key="9">
    <source>
        <dbReference type="PROSITE" id="PS50850"/>
    </source>
</evidence>
<feature type="transmembrane region" description="Helical" evidence="7">
    <location>
        <begin position="241"/>
        <end position="259"/>
    </location>
</feature>
<dbReference type="EMBL" id="LGYO01000042">
    <property type="protein sequence ID" value="KNZ40824.1"/>
    <property type="molecule type" value="Genomic_DNA"/>
</dbReference>
<keyword evidence="5 7" id="KW-1133">Transmembrane helix</keyword>
<evidence type="ECO:0000256" key="1">
    <source>
        <dbReference type="ARBA" id="ARBA00004651"/>
    </source>
</evidence>
<dbReference type="InterPro" id="IPR020846">
    <property type="entry name" value="MFS_dom"/>
</dbReference>
<feature type="signal peptide" evidence="8">
    <location>
        <begin position="1"/>
        <end position="25"/>
    </location>
</feature>
<dbReference type="InterPro" id="IPR011701">
    <property type="entry name" value="MFS"/>
</dbReference>
<feature type="transmembrane region" description="Helical" evidence="7">
    <location>
        <begin position="44"/>
        <end position="65"/>
    </location>
</feature>
<keyword evidence="4 7" id="KW-0812">Transmembrane</keyword>
<evidence type="ECO:0000256" key="7">
    <source>
        <dbReference type="SAM" id="Phobius"/>
    </source>
</evidence>